<dbReference type="Proteomes" id="UP001501576">
    <property type="component" value="Unassembled WGS sequence"/>
</dbReference>
<gene>
    <name evidence="4" type="ORF">GCM10010390_29140</name>
</gene>
<evidence type="ECO:0000256" key="1">
    <source>
        <dbReference type="ARBA" id="ARBA00001968"/>
    </source>
</evidence>
<keyword evidence="5" id="KW-1185">Reference proteome</keyword>
<dbReference type="EMBL" id="BAAABZ010000016">
    <property type="protein sequence ID" value="GAA0524870.1"/>
    <property type="molecule type" value="Genomic_DNA"/>
</dbReference>
<comment type="caution">
    <text evidence="4">The sequence shown here is derived from an EMBL/GenBank/DDBJ whole genome shotgun (WGS) entry which is preliminary data.</text>
</comment>
<feature type="domain" description="DDE Tnp4" evidence="3">
    <location>
        <begin position="23"/>
        <end position="131"/>
    </location>
</feature>
<organism evidence="4 5">
    <name type="scientific">Streptomyces mordarskii</name>
    <dbReference type="NCBI Taxonomy" id="1226758"/>
    <lineage>
        <taxon>Bacteria</taxon>
        <taxon>Bacillati</taxon>
        <taxon>Actinomycetota</taxon>
        <taxon>Actinomycetes</taxon>
        <taxon>Kitasatosporales</taxon>
        <taxon>Streptomycetaceae</taxon>
        <taxon>Streptomyces</taxon>
    </lineage>
</organism>
<evidence type="ECO:0000313" key="4">
    <source>
        <dbReference type="EMBL" id="GAA0524870.1"/>
    </source>
</evidence>
<comment type="cofactor">
    <cofactor evidence="1">
        <name>a divalent metal cation</name>
        <dbReference type="ChEBI" id="CHEBI:60240"/>
    </cofactor>
</comment>
<proteinExistence type="predicted"/>
<evidence type="ECO:0000313" key="5">
    <source>
        <dbReference type="Proteomes" id="UP001501576"/>
    </source>
</evidence>
<evidence type="ECO:0000259" key="3">
    <source>
        <dbReference type="Pfam" id="PF13359"/>
    </source>
</evidence>
<protein>
    <recommendedName>
        <fullName evidence="3">DDE Tnp4 domain-containing protein</fullName>
    </recommendedName>
</protein>
<sequence>MRSSAVALSRVGAAMSDESGSAWQAIADAAGRLLAASPTIPGARHDMGAAGGYVPRDAEVKCWADKAYQGAGGTTRAPVRGRRLKLRQRRHNSTHAGIRCLGEQAMAALKGWRLPRKLRCSTNRVTAIVKSIPALRHAST</sequence>
<name>A0ABN1CTK1_9ACTN</name>
<reference evidence="4 5" key="1">
    <citation type="journal article" date="2019" name="Int. J. Syst. Evol. Microbiol.">
        <title>The Global Catalogue of Microorganisms (GCM) 10K type strain sequencing project: providing services to taxonomists for standard genome sequencing and annotation.</title>
        <authorList>
            <consortium name="The Broad Institute Genomics Platform"/>
            <consortium name="The Broad Institute Genome Sequencing Center for Infectious Disease"/>
            <person name="Wu L."/>
            <person name="Ma J."/>
        </authorList>
    </citation>
    <scope>NUCLEOTIDE SEQUENCE [LARGE SCALE GENOMIC DNA]</scope>
    <source>
        <strain evidence="4 5">JCM 5052</strain>
    </source>
</reference>
<dbReference type="Pfam" id="PF13359">
    <property type="entry name" value="DDE_Tnp_4"/>
    <property type="match status" value="1"/>
</dbReference>
<keyword evidence="2" id="KW-0479">Metal-binding</keyword>
<evidence type="ECO:0000256" key="2">
    <source>
        <dbReference type="ARBA" id="ARBA00022723"/>
    </source>
</evidence>
<accession>A0ABN1CTK1</accession>
<dbReference type="InterPro" id="IPR027806">
    <property type="entry name" value="HARBI1_dom"/>
</dbReference>